<protein>
    <recommendedName>
        <fullName evidence="3">Alginate lyase</fullName>
    </recommendedName>
</protein>
<accession>A0A2S7WQ61</accession>
<evidence type="ECO:0000313" key="2">
    <source>
        <dbReference type="Proteomes" id="UP000238882"/>
    </source>
</evidence>
<dbReference type="SMART" id="SM00710">
    <property type="entry name" value="PbH1"/>
    <property type="match status" value="9"/>
</dbReference>
<gene>
    <name evidence="1" type="ORF">BTO18_11305</name>
</gene>
<dbReference type="Gene3D" id="2.160.20.10">
    <property type="entry name" value="Single-stranded right-handed beta-helix, Pectin lyase-like"/>
    <property type="match status" value="2"/>
</dbReference>
<dbReference type="InterPro" id="IPR011050">
    <property type="entry name" value="Pectin_lyase_fold/virulence"/>
</dbReference>
<dbReference type="Pfam" id="PF14592">
    <property type="entry name" value="Chondroitinas_B"/>
    <property type="match status" value="1"/>
</dbReference>
<dbReference type="AlphaFoldDB" id="A0A2S7WQ61"/>
<dbReference type="OrthoDB" id="6475864at2"/>
<comment type="caution">
    <text evidence="1">The sequence shown here is derived from an EMBL/GenBank/DDBJ whole genome shotgun (WGS) entry which is preliminary data.</text>
</comment>
<dbReference type="InterPro" id="IPR006626">
    <property type="entry name" value="PbH1"/>
</dbReference>
<dbReference type="CDD" id="cd14251">
    <property type="entry name" value="PL-6"/>
    <property type="match status" value="1"/>
</dbReference>
<dbReference type="InterPro" id="IPR012334">
    <property type="entry name" value="Pectin_lyas_fold"/>
</dbReference>
<reference evidence="1 2" key="1">
    <citation type="submission" date="2016-12" db="EMBL/GenBank/DDBJ databases">
        <title>Trade-off between light-utilization and light-protection in marine flavobacteria.</title>
        <authorList>
            <person name="Kumagai Y."/>
            <person name="Yoshizawa S."/>
            <person name="Kogure K."/>
            <person name="Iwasaki W."/>
        </authorList>
    </citation>
    <scope>NUCLEOTIDE SEQUENCE [LARGE SCALE GENOMIC DNA]</scope>
    <source>
        <strain evidence="1 2">NBRC 108759</strain>
    </source>
</reference>
<name>A0A2S7WQ61_9FLAO</name>
<dbReference type="EMBL" id="MSCN01000001">
    <property type="protein sequence ID" value="PQJ79723.1"/>
    <property type="molecule type" value="Genomic_DNA"/>
</dbReference>
<dbReference type="Proteomes" id="UP000238882">
    <property type="component" value="Unassembled WGS sequence"/>
</dbReference>
<evidence type="ECO:0008006" key="3">
    <source>
        <dbReference type="Google" id="ProtNLM"/>
    </source>
</evidence>
<dbReference type="RefSeq" id="WP_105016319.1">
    <property type="nucleotide sequence ID" value="NZ_MSCN01000001.1"/>
</dbReference>
<organism evidence="1 2">
    <name type="scientific">Polaribacter porphyrae</name>
    <dbReference type="NCBI Taxonomy" id="1137780"/>
    <lineage>
        <taxon>Bacteria</taxon>
        <taxon>Pseudomonadati</taxon>
        <taxon>Bacteroidota</taxon>
        <taxon>Flavobacteriia</taxon>
        <taxon>Flavobacteriales</taxon>
        <taxon>Flavobacteriaceae</taxon>
    </lineage>
</organism>
<proteinExistence type="predicted"/>
<keyword evidence="2" id="KW-1185">Reference proteome</keyword>
<dbReference type="SUPFAM" id="SSF51126">
    <property type="entry name" value="Pectin lyase-like"/>
    <property type="match status" value="2"/>
</dbReference>
<dbReference type="InterPro" id="IPR039513">
    <property type="entry name" value="PL-6"/>
</dbReference>
<sequence length="794" mass="89303">MKTFTTILIFFSCSLIYSQNVFKVSNIDEYNDVIKKAIPGTKIILKNGIWRDVEIKAFGVGKKDKPITIKAETPGKVIITGNSNLVIYGQHIVVTGLWFKDGSPTKKSIVSFKKNSKEFASYCRFTHNTISYYNPDDDTINSHWVDLWGKNNRVDHNNFTGKTNDGTTLVVWLKGDEHIENNHKIDHNFFGKRPELGKNGGETIRIGTSTNSMKSSKTIVENNTFKNCDGEIEIISNKSADNIFRNNLFLASKGTLTLRHGNNALVENNVFIGNNIAKTGGIRVINEGHIIRNNLLVGLKGDGFRGPIVVMNGVPNSPLNRYLQVKNVNIQNNTIINCGAIEFGAGKDSERTLPAENMVFANNLIANTNGGKVVEISDDISGIKFKNNIVDSENFFDSQQFKKQKIDWKLLQSFPMPSSKNKFLISDFKNETTPLKDINDKERNPFIVGAFNFDNVKFPKALLVKTGPYWKPKIEEPKKIIKEKIITVEPGTGTLAKALKKASSKTKIILKDGIYFIDKTKKIKGNILIKGSKNTVIKANNNLPKSLNYFFRVQENSTLKLENIIFDGDNDTKVKYAIVSPDKNNANLYNLFIKNCDFKNFNNTNGGSIFKAYVGTLADTISIKNSIFLDSYRGLNLSYEKTGFGKYNAKHILIENSIFKNIDEFAVNYTKTDPLINDNKGNLKITNSIFSKVGSKEKDNVIKLKSIPKVEIINSVFEKSYDLAYFIKLKGQTNIIRNCLIHNSGQLKISEGAIRDNVVFKNPKWENKDNFIPSKKSYLLKTNNKINTIGLINY</sequence>
<evidence type="ECO:0000313" key="1">
    <source>
        <dbReference type="EMBL" id="PQJ79723.1"/>
    </source>
</evidence>